<reference evidence="1" key="2">
    <citation type="submission" date="2022-01" db="EMBL/GenBank/DDBJ databases">
        <authorList>
            <person name="Yamashiro T."/>
            <person name="Shiraishi A."/>
            <person name="Satake H."/>
            <person name="Nakayama K."/>
        </authorList>
    </citation>
    <scope>NUCLEOTIDE SEQUENCE</scope>
</reference>
<evidence type="ECO:0000313" key="1">
    <source>
        <dbReference type="EMBL" id="GJT35715.1"/>
    </source>
</evidence>
<name>A0ABQ5D8W7_9ASTR</name>
<sequence>MQAARDRQKSYADLKLIDGFLPSGWGYVFKKRLERLPYKLEHPESEQFVEEPVEIIDREVKRLKRSRIPLVKGKTEADIQAVATLGGSSTSKNQRSLREESPREEANLFMYTDGARGGVLGVGMGLQTMTHSSRESLTSRSWGGGVTGQGARVVFKGLVSGEVYKH</sequence>
<accession>A0ABQ5D8W7</accession>
<reference evidence="1" key="1">
    <citation type="journal article" date="2022" name="Int. J. Mol. Sci.">
        <title>Draft Genome of Tanacetum Coccineum: Genomic Comparison of Closely Related Tanacetum-Family Plants.</title>
        <authorList>
            <person name="Yamashiro T."/>
            <person name="Shiraishi A."/>
            <person name="Nakayama K."/>
            <person name="Satake H."/>
        </authorList>
    </citation>
    <scope>NUCLEOTIDE SEQUENCE</scope>
</reference>
<evidence type="ECO:0000313" key="2">
    <source>
        <dbReference type="Proteomes" id="UP001151760"/>
    </source>
</evidence>
<dbReference type="EMBL" id="BQNB010015074">
    <property type="protein sequence ID" value="GJT35715.1"/>
    <property type="molecule type" value="Genomic_DNA"/>
</dbReference>
<dbReference type="Proteomes" id="UP001151760">
    <property type="component" value="Unassembled WGS sequence"/>
</dbReference>
<protein>
    <submittedName>
        <fullName evidence="1">Uncharacterized protein</fullName>
    </submittedName>
</protein>
<keyword evidence="2" id="KW-1185">Reference proteome</keyword>
<organism evidence="1 2">
    <name type="scientific">Tanacetum coccineum</name>
    <dbReference type="NCBI Taxonomy" id="301880"/>
    <lineage>
        <taxon>Eukaryota</taxon>
        <taxon>Viridiplantae</taxon>
        <taxon>Streptophyta</taxon>
        <taxon>Embryophyta</taxon>
        <taxon>Tracheophyta</taxon>
        <taxon>Spermatophyta</taxon>
        <taxon>Magnoliopsida</taxon>
        <taxon>eudicotyledons</taxon>
        <taxon>Gunneridae</taxon>
        <taxon>Pentapetalae</taxon>
        <taxon>asterids</taxon>
        <taxon>campanulids</taxon>
        <taxon>Asterales</taxon>
        <taxon>Asteraceae</taxon>
        <taxon>Asteroideae</taxon>
        <taxon>Anthemideae</taxon>
        <taxon>Anthemidinae</taxon>
        <taxon>Tanacetum</taxon>
    </lineage>
</organism>
<proteinExistence type="predicted"/>
<gene>
    <name evidence="1" type="ORF">Tco_0926134</name>
</gene>
<comment type="caution">
    <text evidence="1">The sequence shown here is derived from an EMBL/GenBank/DDBJ whole genome shotgun (WGS) entry which is preliminary data.</text>
</comment>